<evidence type="ECO:0000313" key="3">
    <source>
        <dbReference type="Proteomes" id="UP000325440"/>
    </source>
</evidence>
<dbReference type="InterPro" id="IPR009511">
    <property type="entry name" value="MAD1/Cdc20-bound-Mad2-bd"/>
</dbReference>
<protein>
    <submittedName>
        <fullName evidence="2">Mad1/Cdc20-bound-Mad2 binding protein</fullName>
    </submittedName>
</protein>
<feature type="coiled-coil region" evidence="1">
    <location>
        <begin position="44"/>
        <end position="71"/>
    </location>
</feature>
<dbReference type="PANTHER" id="PTHR15681:SF1">
    <property type="entry name" value="MAD2L1-BINDING PROTEIN"/>
    <property type="match status" value="1"/>
</dbReference>
<dbReference type="Pfam" id="PF06581">
    <property type="entry name" value="p31comet"/>
    <property type="match status" value="1"/>
</dbReference>
<evidence type="ECO:0000256" key="1">
    <source>
        <dbReference type="SAM" id="Coils"/>
    </source>
</evidence>
<dbReference type="GO" id="GO:0005634">
    <property type="term" value="C:nucleus"/>
    <property type="evidence" value="ECO:0007669"/>
    <property type="project" value="InterPro"/>
</dbReference>
<dbReference type="PANTHER" id="PTHR15681">
    <property type="entry name" value="MAD2L1-BINDING PROTEIN"/>
    <property type="match status" value="1"/>
</dbReference>
<dbReference type="GO" id="GO:0007096">
    <property type="term" value="P:regulation of exit from mitosis"/>
    <property type="evidence" value="ECO:0007669"/>
    <property type="project" value="InterPro"/>
</dbReference>
<organism evidence="2 3">
    <name type="scientific">Cinara cedri</name>
    <dbReference type="NCBI Taxonomy" id="506608"/>
    <lineage>
        <taxon>Eukaryota</taxon>
        <taxon>Metazoa</taxon>
        <taxon>Ecdysozoa</taxon>
        <taxon>Arthropoda</taxon>
        <taxon>Hexapoda</taxon>
        <taxon>Insecta</taxon>
        <taxon>Pterygota</taxon>
        <taxon>Neoptera</taxon>
        <taxon>Paraneoptera</taxon>
        <taxon>Hemiptera</taxon>
        <taxon>Sternorrhyncha</taxon>
        <taxon>Aphidomorpha</taxon>
        <taxon>Aphidoidea</taxon>
        <taxon>Aphididae</taxon>
        <taxon>Lachninae</taxon>
        <taxon>Cinara</taxon>
    </lineage>
</organism>
<dbReference type="AlphaFoldDB" id="A0A5E4NBX8"/>
<dbReference type="OrthoDB" id="6334764at2759"/>
<dbReference type="InterPro" id="IPR053729">
    <property type="entry name" value="MAD2L1BP_domain_sf"/>
</dbReference>
<name>A0A5E4NBX8_9HEMI</name>
<proteinExistence type="predicted"/>
<keyword evidence="3" id="KW-1185">Reference proteome</keyword>
<keyword evidence="1" id="KW-0175">Coiled coil</keyword>
<accession>A0A5E4NBX8</accession>
<sequence length="291" mass="34220">MSICDVCVHLSDLMTPQSFTSLVTTLIKYLIYEKQLIPYPYDRLKLYIKKYKEMNSEEENCRNQKKNYRLESDKYYKKVSDAINTLETVFQCIEGEFQSCSENHIESVVILIGSNILNPLTVFNIYVPELTYSHCENQHSSRKHIDNVFQNILNNDQFNDILTSNIMVETNLYVMFKVKPGAQMTTNWWIPKEKFRIFRGKQVVLRFQQSIDDESIKKYETCCFQDCLDFEVFVDLDDKSSVKKQTNTLTESVVDWYVSKSYVTGFKNYKFNGIPISDTWLNPNIINSMVL</sequence>
<dbReference type="Proteomes" id="UP000325440">
    <property type="component" value="Unassembled WGS sequence"/>
</dbReference>
<dbReference type="Gene3D" id="3.30.900.20">
    <property type="match status" value="1"/>
</dbReference>
<reference evidence="2 3" key="1">
    <citation type="submission" date="2019-08" db="EMBL/GenBank/DDBJ databases">
        <authorList>
            <person name="Alioto T."/>
            <person name="Alioto T."/>
            <person name="Gomez Garrido J."/>
        </authorList>
    </citation>
    <scope>NUCLEOTIDE SEQUENCE [LARGE SCALE GENOMIC DNA]</scope>
</reference>
<gene>
    <name evidence="2" type="ORF">CINCED_3A004406</name>
</gene>
<dbReference type="EMBL" id="CABPRJ010001916">
    <property type="protein sequence ID" value="VVC41299.1"/>
    <property type="molecule type" value="Genomic_DNA"/>
</dbReference>
<evidence type="ECO:0000313" key="2">
    <source>
        <dbReference type="EMBL" id="VVC41299.1"/>
    </source>
</evidence>